<protein>
    <submittedName>
        <fullName evidence="1">Uncharacterized protein</fullName>
    </submittedName>
</protein>
<dbReference type="Proteomes" id="UP000314294">
    <property type="component" value="Unassembled WGS sequence"/>
</dbReference>
<dbReference type="AlphaFoldDB" id="A0A4Z2HFF0"/>
<evidence type="ECO:0000313" key="1">
    <source>
        <dbReference type="EMBL" id="TNN63644.1"/>
    </source>
</evidence>
<keyword evidence="2" id="KW-1185">Reference proteome</keyword>
<dbReference type="EMBL" id="SRLO01000269">
    <property type="protein sequence ID" value="TNN63644.1"/>
    <property type="molecule type" value="Genomic_DNA"/>
</dbReference>
<reference evidence="1 2" key="1">
    <citation type="submission" date="2019-03" db="EMBL/GenBank/DDBJ databases">
        <title>First draft genome of Liparis tanakae, snailfish: a comprehensive survey of snailfish specific genes.</title>
        <authorList>
            <person name="Kim W."/>
            <person name="Song I."/>
            <person name="Jeong J.-H."/>
            <person name="Kim D."/>
            <person name="Kim S."/>
            <person name="Ryu S."/>
            <person name="Song J.Y."/>
            <person name="Lee S.K."/>
        </authorList>
    </citation>
    <scope>NUCLEOTIDE SEQUENCE [LARGE SCALE GENOMIC DNA]</scope>
    <source>
        <tissue evidence="1">Muscle</tissue>
    </source>
</reference>
<accession>A0A4Z2HFF0</accession>
<sequence length="81" mass="9336">MFCWKFWALERISAQPWKPWAWAKSAAVSPLAFLMLHNEKDELALEGEVFQTKSVKVTELCEATVTKNREVRQGVTLQVRA</sequence>
<gene>
    <name evidence="1" type="ORF">EYF80_026180</name>
</gene>
<comment type="caution">
    <text evidence="1">The sequence shown here is derived from an EMBL/GenBank/DDBJ whole genome shotgun (WGS) entry which is preliminary data.</text>
</comment>
<evidence type="ECO:0000313" key="2">
    <source>
        <dbReference type="Proteomes" id="UP000314294"/>
    </source>
</evidence>
<name>A0A4Z2HFF0_9TELE</name>
<proteinExistence type="predicted"/>
<organism evidence="1 2">
    <name type="scientific">Liparis tanakae</name>
    <name type="common">Tanaka's snailfish</name>
    <dbReference type="NCBI Taxonomy" id="230148"/>
    <lineage>
        <taxon>Eukaryota</taxon>
        <taxon>Metazoa</taxon>
        <taxon>Chordata</taxon>
        <taxon>Craniata</taxon>
        <taxon>Vertebrata</taxon>
        <taxon>Euteleostomi</taxon>
        <taxon>Actinopterygii</taxon>
        <taxon>Neopterygii</taxon>
        <taxon>Teleostei</taxon>
        <taxon>Neoteleostei</taxon>
        <taxon>Acanthomorphata</taxon>
        <taxon>Eupercaria</taxon>
        <taxon>Perciformes</taxon>
        <taxon>Cottioidei</taxon>
        <taxon>Cottales</taxon>
        <taxon>Liparidae</taxon>
        <taxon>Liparis</taxon>
    </lineage>
</organism>